<name>A0A2P5HTU9_DIAHE</name>
<organism evidence="2 3">
    <name type="scientific">Diaporthe helianthi</name>
    <dbReference type="NCBI Taxonomy" id="158607"/>
    <lineage>
        <taxon>Eukaryota</taxon>
        <taxon>Fungi</taxon>
        <taxon>Dikarya</taxon>
        <taxon>Ascomycota</taxon>
        <taxon>Pezizomycotina</taxon>
        <taxon>Sordariomycetes</taxon>
        <taxon>Sordariomycetidae</taxon>
        <taxon>Diaporthales</taxon>
        <taxon>Diaporthaceae</taxon>
        <taxon>Diaporthe</taxon>
    </lineage>
</organism>
<reference evidence="2" key="1">
    <citation type="submission" date="2017-09" db="EMBL/GenBank/DDBJ databases">
        <title>Polyketide synthases of a Diaporthe helianthi virulent isolate.</title>
        <authorList>
            <person name="Baroncelli R."/>
        </authorList>
    </citation>
    <scope>NUCLEOTIDE SEQUENCE [LARGE SCALE GENOMIC DNA]</scope>
    <source>
        <strain evidence="2">7/96</strain>
    </source>
</reference>
<dbReference type="AlphaFoldDB" id="A0A2P5HTU9"/>
<dbReference type="PANTHER" id="PTHR37017">
    <property type="entry name" value="AB HYDROLASE-1 DOMAIN-CONTAINING PROTEIN-RELATED"/>
    <property type="match status" value="1"/>
</dbReference>
<evidence type="ECO:0000313" key="3">
    <source>
        <dbReference type="Proteomes" id="UP000094444"/>
    </source>
</evidence>
<sequence>MSFNNPAIIIISGAFSTPKSYGKLASALESHGYEVHVPRLPTNSEARPPTAGLAEDTAFIRSHVEGLVTAGHKVVAISHSYGGQVMSNALCGLGLDTRSTQGLQGGVSALIYMAAFALTKGQSTFAKLSEFGAGGNDAHLVFDIAEDQSLVLKDPKAFLGLGEPGIEESEIEAYVQCSSRWNAKPTTQPLEEEAWREIPSAYIHTTKDEAVPLVVQHSMVEALEKAGRKVQTFTLDTAHCPHFTATDSVVDAINSIVASDGPV</sequence>
<dbReference type="SUPFAM" id="SSF53474">
    <property type="entry name" value="alpha/beta-Hydrolases"/>
    <property type="match status" value="1"/>
</dbReference>
<dbReference type="STRING" id="158607.A0A2P5HTU9"/>
<dbReference type="OrthoDB" id="1263307at2759"/>
<dbReference type="Proteomes" id="UP000094444">
    <property type="component" value="Unassembled WGS sequence"/>
</dbReference>
<protein>
    <recommendedName>
        <fullName evidence="1">AB hydrolase-1 domain-containing protein</fullName>
    </recommendedName>
</protein>
<dbReference type="Pfam" id="PF12697">
    <property type="entry name" value="Abhydrolase_6"/>
    <property type="match status" value="1"/>
</dbReference>
<dbReference type="InterPro" id="IPR000073">
    <property type="entry name" value="AB_hydrolase_1"/>
</dbReference>
<gene>
    <name evidence="2" type="ORF">DHEL01_v207942</name>
</gene>
<comment type="caution">
    <text evidence="2">The sequence shown here is derived from an EMBL/GenBank/DDBJ whole genome shotgun (WGS) entry which is preliminary data.</text>
</comment>
<dbReference type="InParanoid" id="A0A2P5HTU9"/>
<accession>A0A2P5HTU9</accession>
<proteinExistence type="predicted"/>
<evidence type="ECO:0000313" key="2">
    <source>
        <dbReference type="EMBL" id="POS73668.1"/>
    </source>
</evidence>
<dbReference type="EMBL" id="MAVT02000756">
    <property type="protein sequence ID" value="POS73668.1"/>
    <property type="molecule type" value="Genomic_DNA"/>
</dbReference>
<evidence type="ECO:0000259" key="1">
    <source>
        <dbReference type="Pfam" id="PF12697"/>
    </source>
</evidence>
<keyword evidence="3" id="KW-1185">Reference proteome</keyword>
<dbReference type="InterPro" id="IPR029058">
    <property type="entry name" value="AB_hydrolase_fold"/>
</dbReference>
<dbReference type="PANTHER" id="PTHR37017:SF10">
    <property type="entry name" value="AB HYDROLASE-1 DOMAIN-CONTAINING PROTEIN"/>
    <property type="match status" value="1"/>
</dbReference>
<dbReference type="Gene3D" id="3.40.50.1820">
    <property type="entry name" value="alpha/beta hydrolase"/>
    <property type="match status" value="1"/>
</dbReference>
<dbReference type="InterPro" id="IPR052897">
    <property type="entry name" value="Sec-Metab_Biosynth_Hydrolase"/>
</dbReference>
<feature type="domain" description="AB hydrolase-1" evidence="1">
    <location>
        <begin position="8"/>
        <end position="252"/>
    </location>
</feature>